<evidence type="ECO:0000313" key="1">
    <source>
        <dbReference type="EMBL" id="KAJ0212254.1"/>
    </source>
</evidence>
<dbReference type="AlphaFoldDB" id="A0A9R1XJL0"/>
<sequence length="101" mass="11891">MVPVVCRFLWVRSKKKFASKKRPYMMFELWIWSLPLTAVRGISFSSPRAMHARDSKCRFLGWFDPPMCDHAKAMIPGLLKSMNNLKLSVKELEDEIQNLRF</sequence>
<name>A0A9R1XJL0_LACSA</name>
<evidence type="ECO:0000313" key="2">
    <source>
        <dbReference type="Proteomes" id="UP000235145"/>
    </source>
</evidence>
<gene>
    <name evidence="1" type="ORF">LSAT_V11C400202560</name>
</gene>
<dbReference type="Proteomes" id="UP000235145">
    <property type="component" value="Unassembled WGS sequence"/>
</dbReference>
<keyword evidence="2" id="KW-1185">Reference proteome</keyword>
<organism evidence="1 2">
    <name type="scientific">Lactuca sativa</name>
    <name type="common">Garden lettuce</name>
    <dbReference type="NCBI Taxonomy" id="4236"/>
    <lineage>
        <taxon>Eukaryota</taxon>
        <taxon>Viridiplantae</taxon>
        <taxon>Streptophyta</taxon>
        <taxon>Embryophyta</taxon>
        <taxon>Tracheophyta</taxon>
        <taxon>Spermatophyta</taxon>
        <taxon>Magnoliopsida</taxon>
        <taxon>eudicotyledons</taxon>
        <taxon>Gunneridae</taxon>
        <taxon>Pentapetalae</taxon>
        <taxon>asterids</taxon>
        <taxon>campanulids</taxon>
        <taxon>Asterales</taxon>
        <taxon>Asteraceae</taxon>
        <taxon>Cichorioideae</taxon>
        <taxon>Cichorieae</taxon>
        <taxon>Lactucinae</taxon>
        <taxon>Lactuca</taxon>
    </lineage>
</organism>
<proteinExistence type="predicted"/>
<dbReference type="EMBL" id="NBSK02000004">
    <property type="protein sequence ID" value="KAJ0212254.1"/>
    <property type="molecule type" value="Genomic_DNA"/>
</dbReference>
<comment type="caution">
    <text evidence="1">The sequence shown here is derived from an EMBL/GenBank/DDBJ whole genome shotgun (WGS) entry which is preliminary data.</text>
</comment>
<protein>
    <submittedName>
        <fullName evidence="1">Uncharacterized protein</fullName>
    </submittedName>
</protein>
<accession>A0A9R1XJL0</accession>
<reference evidence="1 2" key="1">
    <citation type="journal article" date="2017" name="Nat. Commun.">
        <title>Genome assembly with in vitro proximity ligation data and whole-genome triplication in lettuce.</title>
        <authorList>
            <person name="Reyes-Chin-Wo S."/>
            <person name="Wang Z."/>
            <person name="Yang X."/>
            <person name="Kozik A."/>
            <person name="Arikit S."/>
            <person name="Song C."/>
            <person name="Xia L."/>
            <person name="Froenicke L."/>
            <person name="Lavelle D.O."/>
            <person name="Truco M.J."/>
            <person name="Xia R."/>
            <person name="Zhu S."/>
            <person name="Xu C."/>
            <person name="Xu H."/>
            <person name="Xu X."/>
            <person name="Cox K."/>
            <person name="Korf I."/>
            <person name="Meyers B.C."/>
            <person name="Michelmore R.W."/>
        </authorList>
    </citation>
    <scope>NUCLEOTIDE SEQUENCE [LARGE SCALE GENOMIC DNA]</scope>
    <source>
        <strain evidence="2">cv. Salinas</strain>
        <tissue evidence="1">Seedlings</tissue>
    </source>
</reference>